<feature type="transmembrane region" description="Helical" evidence="2">
    <location>
        <begin position="47"/>
        <end position="66"/>
    </location>
</feature>
<protein>
    <submittedName>
        <fullName evidence="4">AarF/ABC1/UbiB kinase family protein</fullName>
        <ecNumber evidence="4">2.7.-.-</ecNumber>
    </submittedName>
</protein>
<dbReference type="PANTHER" id="PTHR10566">
    <property type="entry name" value="CHAPERONE-ACTIVITY OF BC1 COMPLEX CABC1 -RELATED"/>
    <property type="match status" value="1"/>
</dbReference>
<dbReference type="EC" id="2.7.-.-" evidence="4"/>
<evidence type="ECO:0000313" key="4">
    <source>
        <dbReference type="EMBL" id="XCP93871.1"/>
    </source>
</evidence>
<dbReference type="InterPro" id="IPR011009">
    <property type="entry name" value="Kinase-like_dom_sf"/>
</dbReference>
<dbReference type="InterPro" id="IPR050154">
    <property type="entry name" value="UbiB_kinase"/>
</dbReference>
<dbReference type="RefSeq" id="WP_342554238.1">
    <property type="nucleotide sequence ID" value="NZ_CP159992.1"/>
</dbReference>
<comment type="similarity">
    <text evidence="1">Belongs to the protein kinase superfamily. ADCK protein kinase family.</text>
</comment>
<dbReference type="AlphaFoldDB" id="A0AAU8NA70"/>
<evidence type="ECO:0000256" key="2">
    <source>
        <dbReference type="SAM" id="Phobius"/>
    </source>
</evidence>
<dbReference type="InterPro" id="IPR000719">
    <property type="entry name" value="Prot_kinase_dom"/>
</dbReference>
<keyword evidence="4" id="KW-0808">Transferase</keyword>
<dbReference type="Gene3D" id="1.10.510.10">
    <property type="entry name" value="Transferase(Phosphotransferase) domain 1"/>
    <property type="match status" value="1"/>
</dbReference>
<keyword evidence="2" id="KW-0812">Transmembrane</keyword>
<reference evidence="4" key="1">
    <citation type="submission" date="2024-05" db="EMBL/GenBank/DDBJ databases">
        <title>Draft genome assemblies of 36 bacteria isolated from hibernating arctic ground squirrels.</title>
        <authorList>
            <person name="McKee H."/>
            <person name="Mullen L."/>
            <person name="Drown D.M."/>
            <person name="Duddleston K.N."/>
        </authorList>
    </citation>
    <scope>NUCLEOTIDE SEQUENCE</scope>
    <source>
        <strain evidence="4">AN1007</strain>
    </source>
</reference>
<keyword evidence="2" id="KW-1133">Transmembrane helix</keyword>
<dbReference type="InterPro" id="IPR004147">
    <property type="entry name" value="ABC1_dom"/>
</dbReference>
<dbReference type="EMBL" id="CP159992">
    <property type="protein sequence ID" value="XCP93871.1"/>
    <property type="molecule type" value="Genomic_DNA"/>
</dbReference>
<feature type="transmembrane region" description="Helical" evidence="2">
    <location>
        <begin position="595"/>
        <end position="619"/>
    </location>
</feature>
<sequence length="654" mass="73651">MFFVVTLLVCFVLFMLLTSFFNRKHKVLISFASALVVSMLLQVLEQFYLSSILVAAFLVYFIIGNISTFKSSQLKLSLAILFSTSVVTLVLSFTYFNQKTAPPDAEILRVMFIYYPLLVIFIACYAYMLLNLFNFKILQAANPFLYILNKARAWRRMMHMFWIISRKGLAHLIQQDHAKLPYVIAEVLDNMGGVFVKFAQVLSTKKDMLPANYIQAFSSLHDQVKPLSPHELKAIIDNKIGNMDETYESFGMEPIAAASIGQVHLAKLKLTGEKVVVKILRPDVKQKMTVDLDILIQFVSWLSERSVKIQRLGLIQLAEGFKQNLIEETDFDIEALNTNLIRKAFEEHNIRIRVPEIYSECSTKQILTMEYIKGTSFTKAVTSDVSERIMHAFLDQILVIGIFHADPHPGNLMLTADGEVALIDFGSVGYLTDEERGGMLSFLMGYSNRDTKEMAHGLTRVCEDGHLLDEKLIEQRLSRLLSEASFSPDPTSVMMKRMMSMITEMGLSLKPTIAGAFRAIITLDGTLSSVDDTYSLSAASQSYAAHMDKGQVVKERITKVKEQITDYIPKLLELPILKDNKITIAREENHSLHDFTGTLTVGVFTVICMVVMLASFVLQGELMRFLFAPLSISGFGVGMIILIVAVIKQLKPKV</sequence>
<name>A0AAU8NA70_9BACL</name>
<feature type="transmembrane region" description="Helical" evidence="2">
    <location>
        <begin position="108"/>
        <end position="130"/>
    </location>
</feature>
<feature type="domain" description="Protein kinase" evidence="3">
    <location>
        <begin position="249"/>
        <end position="596"/>
    </location>
</feature>
<dbReference type="Pfam" id="PF03109">
    <property type="entry name" value="ABC1"/>
    <property type="match status" value="1"/>
</dbReference>
<proteinExistence type="inferred from homology"/>
<dbReference type="PROSITE" id="PS50011">
    <property type="entry name" value="PROTEIN_KINASE_DOM"/>
    <property type="match status" value="1"/>
</dbReference>
<dbReference type="GO" id="GO:0005524">
    <property type="term" value="F:ATP binding"/>
    <property type="evidence" value="ECO:0007669"/>
    <property type="project" value="InterPro"/>
</dbReference>
<gene>
    <name evidence="4" type="ORF">ABXS70_22150</name>
</gene>
<keyword evidence="2" id="KW-0472">Membrane</keyword>
<keyword evidence="4" id="KW-0418">Kinase</keyword>
<feature type="transmembrane region" description="Helical" evidence="2">
    <location>
        <begin position="78"/>
        <end position="96"/>
    </location>
</feature>
<evidence type="ECO:0000256" key="1">
    <source>
        <dbReference type="ARBA" id="ARBA00009670"/>
    </source>
</evidence>
<accession>A0AAU8NA70</accession>
<dbReference type="CDD" id="cd05121">
    <property type="entry name" value="ABC1_ADCK3-like"/>
    <property type="match status" value="1"/>
</dbReference>
<dbReference type="PANTHER" id="PTHR10566:SF113">
    <property type="entry name" value="PROTEIN ACTIVITY OF BC1 COMPLEX KINASE 7, CHLOROPLASTIC"/>
    <property type="match status" value="1"/>
</dbReference>
<feature type="transmembrane region" description="Helical" evidence="2">
    <location>
        <begin position="625"/>
        <end position="647"/>
    </location>
</feature>
<evidence type="ECO:0000259" key="3">
    <source>
        <dbReference type="PROSITE" id="PS50011"/>
    </source>
</evidence>
<dbReference type="SMART" id="SM00220">
    <property type="entry name" value="S_TKc"/>
    <property type="match status" value="1"/>
</dbReference>
<dbReference type="GO" id="GO:0004672">
    <property type="term" value="F:protein kinase activity"/>
    <property type="evidence" value="ECO:0007669"/>
    <property type="project" value="InterPro"/>
</dbReference>
<organism evidence="4">
    <name type="scientific">Paenibacillus sp. AN1007</name>
    <dbReference type="NCBI Taxonomy" id="3151385"/>
    <lineage>
        <taxon>Bacteria</taxon>
        <taxon>Bacillati</taxon>
        <taxon>Bacillota</taxon>
        <taxon>Bacilli</taxon>
        <taxon>Bacillales</taxon>
        <taxon>Paenibacillaceae</taxon>
        <taxon>Paenibacillus</taxon>
    </lineage>
</organism>
<dbReference type="SUPFAM" id="SSF56112">
    <property type="entry name" value="Protein kinase-like (PK-like)"/>
    <property type="match status" value="1"/>
</dbReference>